<dbReference type="EMBL" id="FNYC01000004">
    <property type="protein sequence ID" value="SEJ00346.1"/>
    <property type="molecule type" value="Genomic_DNA"/>
</dbReference>
<feature type="domain" description="EAL" evidence="1">
    <location>
        <begin position="1"/>
        <end position="250"/>
    </location>
</feature>
<dbReference type="InterPro" id="IPR001633">
    <property type="entry name" value="EAL_dom"/>
</dbReference>
<reference evidence="2 3" key="1">
    <citation type="submission" date="2016-10" db="EMBL/GenBank/DDBJ databases">
        <authorList>
            <person name="de Groot N.N."/>
        </authorList>
    </citation>
    <scope>NUCLEOTIDE SEQUENCE [LARGE SCALE GENOMIC DNA]</scope>
    <source>
        <strain evidence="2 3">DSM 26515</strain>
    </source>
</reference>
<dbReference type="Proteomes" id="UP000199420">
    <property type="component" value="Unassembled WGS sequence"/>
</dbReference>
<dbReference type="CDD" id="cd01948">
    <property type="entry name" value="EAL"/>
    <property type="match status" value="1"/>
</dbReference>
<dbReference type="OrthoDB" id="1673646at2"/>
<dbReference type="Gene3D" id="3.20.20.450">
    <property type="entry name" value="EAL domain"/>
    <property type="match status" value="1"/>
</dbReference>
<accession>A0A1H6V941</accession>
<name>A0A1H6V941_9GAMM</name>
<dbReference type="PROSITE" id="PS50883">
    <property type="entry name" value="EAL"/>
    <property type="match status" value="1"/>
</dbReference>
<dbReference type="PANTHER" id="PTHR33121:SF15">
    <property type="entry name" value="BLUE LIGHT- AND TEMPERATURE-REGULATED ANTIREPRESSOR BLUF"/>
    <property type="match status" value="1"/>
</dbReference>
<protein>
    <submittedName>
        <fullName evidence="2">EAL domain, c-di-GMP-specific phosphodiesterase class I (Or its enzymatically inactive variant)</fullName>
    </submittedName>
</protein>
<organism evidence="2 3">
    <name type="scientific">Frateuria terrea</name>
    <dbReference type="NCBI Taxonomy" id="529704"/>
    <lineage>
        <taxon>Bacteria</taxon>
        <taxon>Pseudomonadati</taxon>
        <taxon>Pseudomonadota</taxon>
        <taxon>Gammaproteobacteria</taxon>
        <taxon>Lysobacterales</taxon>
        <taxon>Rhodanobacteraceae</taxon>
        <taxon>Frateuria</taxon>
    </lineage>
</organism>
<sequence length="255" mass="28038">MEPTSSCGACRDGEALGFDFSMALQPIVEPRQRRVFAYEALVRGLDGSGAAGVLEQLDANNLYRFDQACRVKAVSLAARLGVDCRLSINFLPNAVYQAATCLRATLATANRVGFPTERLMFEFVEHEQARDRSHLASIVSEYRRHGFLTALDDFGAGYSGLALLADIRPDWIKLDMALIRGIDQDPVRRCIVRHNLAMCEELGVAVIAEGIETMGEWQALQALGVTLFQGYLFARPGFECLPEVHWPEDEGPGAG</sequence>
<proteinExistence type="predicted"/>
<dbReference type="STRING" id="529704.SAMN02927913_3069"/>
<dbReference type="InterPro" id="IPR050706">
    <property type="entry name" value="Cyclic-di-GMP_PDE-like"/>
</dbReference>
<evidence type="ECO:0000313" key="3">
    <source>
        <dbReference type="Proteomes" id="UP000199420"/>
    </source>
</evidence>
<dbReference type="PANTHER" id="PTHR33121">
    <property type="entry name" value="CYCLIC DI-GMP PHOSPHODIESTERASE PDEF"/>
    <property type="match status" value="1"/>
</dbReference>
<dbReference type="Pfam" id="PF00563">
    <property type="entry name" value="EAL"/>
    <property type="match status" value="1"/>
</dbReference>
<dbReference type="RefSeq" id="WP_091338874.1">
    <property type="nucleotide sequence ID" value="NZ_FNYC01000004.1"/>
</dbReference>
<evidence type="ECO:0000313" key="2">
    <source>
        <dbReference type="EMBL" id="SEJ00346.1"/>
    </source>
</evidence>
<dbReference type="SUPFAM" id="SSF141868">
    <property type="entry name" value="EAL domain-like"/>
    <property type="match status" value="1"/>
</dbReference>
<gene>
    <name evidence="2" type="ORF">SAMN04487997_2161</name>
</gene>
<dbReference type="SMART" id="SM00052">
    <property type="entry name" value="EAL"/>
    <property type="match status" value="1"/>
</dbReference>
<evidence type="ECO:0000259" key="1">
    <source>
        <dbReference type="PROSITE" id="PS50883"/>
    </source>
</evidence>
<dbReference type="GO" id="GO:0071111">
    <property type="term" value="F:cyclic-guanylate-specific phosphodiesterase activity"/>
    <property type="evidence" value="ECO:0007669"/>
    <property type="project" value="InterPro"/>
</dbReference>
<keyword evidence="3" id="KW-1185">Reference proteome</keyword>
<dbReference type="AlphaFoldDB" id="A0A1H6V941"/>
<dbReference type="InterPro" id="IPR035919">
    <property type="entry name" value="EAL_sf"/>
</dbReference>